<dbReference type="PROSITE" id="PS50209">
    <property type="entry name" value="CARD"/>
    <property type="match status" value="1"/>
</dbReference>
<evidence type="ECO:0000313" key="2">
    <source>
        <dbReference type="Ensembl" id="ENSCCRP00015110933.1"/>
    </source>
</evidence>
<dbReference type="Proteomes" id="UP000694700">
    <property type="component" value="Unplaced"/>
</dbReference>
<dbReference type="InterPro" id="IPR001315">
    <property type="entry name" value="CARD"/>
</dbReference>
<dbReference type="Gene3D" id="1.10.533.10">
    <property type="entry name" value="Death Domain, Fas"/>
    <property type="match status" value="1"/>
</dbReference>
<reference evidence="2" key="1">
    <citation type="submission" date="2025-08" db="UniProtKB">
        <authorList>
            <consortium name="Ensembl"/>
        </authorList>
    </citation>
    <scope>IDENTIFICATION</scope>
</reference>
<dbReference type="AlphaFoldDB" id="A0A8C2AYW9"/>
<accession>A0A8C2AYW9</accession>
<dbReference type="InterPro" id="IPR011029">
    <property type="entry name" value="DEATH-like_dom_sf"/>
</dbReference>
<evidence type="ECO:0000313" key="3">
    <source>
        <dbReference type="Proteomes" id="UP000694700"/>
    </source>
</evidence>
<organism evidence="2 3">
    <name type="scientific">Cyprinus carpio</name>
    <name type="common">Common carp</name>
    <dbReference type="NCBI Taxonomy" id="7962"/>
    <lineage>
        <taxon>Eukaryota</taxon>
        <taxon>Metazoa</taxon>
        <taxon>Chordata</taxon>
        <taxon>Craniata</taxon>
        <taxon>Vertebrata</taxon>
        <taxon>Euteleostomi</taxon>
        <taxon>Actinopterygii</taxon>
        <taxon>Neopterygii</taxon>
        <taxon>Teleostei</taxon>
        <taxon>Ostariophysi</taxon>
        <taxon>Cypriniformes</taxon>
        <taxon>Cyprinidae</taxon>
        <taxon>Cyprininae</taxon>
        <taxon>Cyprinus</taxon>
    </lineage>
</organism>
<dbReference type="CDD" id="cd01671">
    <property type="entry name" value="CARD"/>
    <property type="match status" value="1"/>
</dbReference>
<dbReference type="GO" id="GO:0042981">
    <property type="term" value="P:regulation of apoptotic process"/>
    <property type="evidence" value="ECO:0007669"/>
    <property type="project" value="InterPro"/>
</dbReference>
<evidence type="ECO:0000259" key="1">
    <source>
        <dbReference type="PROSITE" id="PS50209"/>
    </source>
</evidence>
<dbReference type="Pfam" id="PF00619">
    <property type="entry name" value="CARD"/>
    <property type="match status" value="1"/>
</dbReference>
<dbReference type="SUPFAM" id="SSF47986">
    <property type="entry name" value="DEATH domain"/>
    <property type="match status" value="1"/>
</dbReference>
<proteinExistence type="predicted"/>
<dbReference type="Ensembl" id="ENSCCRT00015114434.1">
    <property type="protein sequence ID" value="ENSCCRP00015110933.1"/>
    <property type="gene ID" value="ENSCCRG00015043969.1"/>
</dbReference>
<name>A0A8C2AYW9_CYPCA</name>
<sequence>MTGAEQRMASTQQSAQEFLGNGHNLLTRSHLNCDPVIEALNQCKFFKTEDLNSIESADITQDKIKIILDLVISKGEEACYKFLKILDKKRFQVFPRPGLGSPDLHHWISCFSFQEDPQSQTANTAGG</sequence>
<feature type="domain" description="CARD" evidence="1">
    <location>
        <begin position="11"/>
        <end position="86"/>
    </location>
</feature>
<protein>
    <recommendedName>
        <fullName evidence="1">CARD domain-containing protein</fullName>
    </recommendedName>
</protein>